<dbReference type="EMBL" id="JAMKFB020000006">
    <property type="protein sequence ID" value="KAL0190603.1"/>
    <property type="molecule type" value="Genomic_DNA"/>
</dbReference>
<evidence type="ECO:0000313" key="1">
    <source>
        <dbReference type="EMBL" id="KAL0190603.1"/>
    </source>
</evidence>
<accession>A0ABD0QX51</accession>
<feature type="non-terminal residue" evidence="1">
    <location>
        <position position="59"/>
    </location>
</feature>
<protein>
    <submittedName>
        <fullName evidence="1">Uncharacterized protein</fullName>
    </submittedName>
</protein>
<dbReference type="Proteomes" id="UP001529510">
    <property type="component" value="Unassembled WGS sequence"/>
</dbReference>
<sequence length="59" mass="5907">SFVWDDGHSVTSVPSAYPLMAHPAFGLLSPATARPEFGGLGGLGVSAALAAHPQLGAFT</sequence>
<dbReference type="AlphaFoldDB" id="A0ABD0QX51"/>
<reference evidence="1 2" key="1">
    <citation type="submission" date="2024-05" db="EMBL/GenBank/DDBJ databases">
        <title>Genome sequencing and assembly of Indian major carp, Cirrhinus mrigala (Hamilton, 1822).</title>
        <authorList>
            <person name="Mohindra V."/>
            <person name="Chowdhury L.M."/>
            <person name="Lal K."/>
            <person name="Jena J.K."/>
        </authorList>
    </citation>
    <scope>NUCLEOTIDE SEQUENCE [LARGE SCALE GENOMIC DNA]</scope>
    <source>
        <strain evidence="1">CM1030</strain>
        <tissue evidence="1">Blood</tissue>
    </source>
</reference>
<comment type="caution">
    <text evidence="1">The sequence shown here is derived from an EMBL/GenBank/DDBJ whole genome shotgun (WGS) entry which is preliminary data.</text>
</comment>
<name>A0ABD0QX51_CIRMR</name>
<proteinExistence type="predicted"/>
<keyword evidence="2" id="KW-1185">Reference proteome</keyword>
<gene>
    <name evidence="1" type="ORF">M9458_013301</name>
</gene>
<organism evidence="1 2">
    <name type="scientific">Cirrhinus mrigala</name>
    <name type="common">Mrigala</name>
    <dbReference type="NCBI Taxonomy" id="683832"/>
    <lineage>
        <taxon>Eukaryota</taxon>
        <taxon>Metazoa</taxon>
        <taxon>Chordata</taxon>
        <taxon>Craniata</taxon>
        <taxon>Vertebrata</taxon>
        <taxon>Euteleostomi</taxon>
        <taxon>Actinopterygii</taxon>
        <taxon>Neopterygii</taxon>
        <taxon>Teleostei</taxon>
        <taxon>Ostariophysi</taxon>
        <taxon>Cypriniformes</taxon>
        <taxon>Cyprinidae</taxon>
        <taxon>Labeoninae</taxon>
        <taxon>Labeonini</taxon>
        <taxon>Cirrhinus</taxon>
    </lineage>
</organism>
<evidence type="ECO:0000313" key="2">
    <source>
        <dbReference type="Proteomes" id="UP001529510"/>
    </source>
</evidence>
<feature type="non-terminal residue" evidence="1">
    <location>
        <position position="1"/>
    </location>
</feature>